<dbReference type="Proteomes" id="UP000008311">
    <property type="component" value="Unassembled WGS sequence"/>
</dbReference>
<reference evidence="2" key="1">
    <citation type="journal article" date="2010" name="Nat. Biotechnol.">
        <title>Draft genome sequence of the oilseed species Ricinus communis.</title>
        <authorList>
            <person name="Chan A.P."/>
            <person name="Crabtree J."/>
            <person name="Zhao Q."/>
            <person name="Lorenzi H."/>
            <person name="Orvis J."/>
            <person name="Puiu D."/>
            <person name="Melake-Berhan A."/>
            <person name="Jones K.M."/>
            <person name="Redman J."/>
            <person name="Chen G."/>
            <person name="Cahoon E.B."/>
            <person name="Gedil M."/>
            <person name="Stanke M."/>
            <person name="Haas B.J."/>
            <person name="Wortman J.R."/>
            <person name="Fraser-Liggett C.M."/>
            <person name="Ravel J."/>
            <person name="Rabinowicz P.D."/>
        </authorList>
    </citation>
    <scope>NUCLEOTIDE SEQUENCE [LARGE SCALE GENOMIC DNA]</scope>
    <source>
        <strain evidence="2">cv. Hale</strain>
    </source>
</reference>
<keyword evidence="2" id="KW-1185">Reference proteome</keyword>
<dbReference type="InParanoid" id="B9TBD7"/>
<gene>
    <name evidence="1" type="ORF">RCOM_0245030</name>
</gene>
<evidence type="ECO:0000313" key="2">
    <source>
        <dbReference type="Proteomes" id="UP000008311"/>
    </source>
</evidence>
<dbReference type="EMBL" id="EQ976449">
    <property type="protein sequence ID" value="EEF26824.1"/>
    <property type="molecule type" value="Genomic_DNA"/>
</dbReference>
<protein>
    <submittedName>
        <fullName evidence="1">Uncharacterized protein</fullName>
    </submittedName>
</protein>
<evidence type="ECO:0000313" key="1">
    <source>
        <dbReference type="EMBL" id="EEF26824.1"/>
    </source>
</evidence>
<sequence>MTSCSSAGLVWRVLRMDGRATFTMKKSSGGRNAPTSNTANADHRRVDEVVICISLGGCGPRQAGRPKRSVPVMGCQFWSGVA</sequence>
<organism evidence="1 2">
    <name type="scientific">Ricinus communis</name>
    <name type="common">Castor bean</name>
    <dbReference type="NCBI Taxonomy" id="3988"/>
    <lineage>
        <taxon>Eukaryota</taxon>
        <taxon>Viridiplantae</taxon>
        <taxon>Streptophyta</taxon>
        <taxon>Embryophyta</taxon>
        <taxon>Tracheophyta</taxon>
        <taxon>Spermatophyta</taxon>
        <taxon>Magnoliopsida</taxon>
        <taxon>eudicotyledons</taxon>
        <taxon>Gunneridae</taxon>
        <taxon>Pentapetalae</taxon>
        <taxon>rosids</taxon>
        <taxon>fabids</taxon>
        <taxon>Malpighiales</taxon>
        <taxon>Euphorbiaceae</taxon>
        <taxon>Acalyphoideae</taxon>
        <taxon>Acalypheae</taxon>
        <taxon>Ricinus</taxon>
    </lineage>
</organism>
<name>B9TBD7_RICCO</name>
<dbReference type="AlphaFoldDB" id="B9TBD7"/>
<proteinExistence type="predicted"/>
<accession>B9TBD7</accession>